<organism evidence="3 4">
    <name type="scientific">Coprinopsis cinerea (strain Okayama-7 / 130 / ATCC MYA-4618 / FGSC 9003)</name>
    <name type="common">Inky cap fungus</name>
    <name type="synonym">Hormographiella aspergillata</name>
    <dbReference type="NCBI Taxonomy" id="240176"/>
    <lineage>
        <taxon>Eukaryota</taxon>
        <taxon>Fungi</taxon>
        <taxon>Dikarya</taxon>
        <taxon>Basidiomycota</taxon>
        <taxon>Agaricomycotina</taxon>
        <taxon>Agaricomycetes</taxon>
        <taxon>Agaricomycetidae</taxon>
        <taxon>Agaricales</taxon>
        <taxon>Agaricineae</taxon>
        <taxon>Psathyrellaceae</taxon>
        <taxon>Coprinopsis</taxon>
    </lineage>
</organism>
<dbReference type="Pfam" id="PF00300">
    <property type="entry name" value="His_Phos_1"/>
    <property type="match status" value="1"/>
</dbReference>
<name>A8NR89_COPC7</name>
<keyword evidence="1" id="KW-0378">Hydrolase</keyword>
<dbReference type="GO" id="GO:0005829">
    <property type="term" value="C:cytosol"/>
    <property type="evidence" value="ECO:0007669"/>
    <property type="project" value="TreeGrafter"/>
</dbReference>
<gene>
    <name evidence="3" type="ORF">CC1G_07149</name>
</gene>
<comment type="caution">
    <text evidence="3">The sequence shown here is derived from an EMBL/GenBank/DDBJ whole genome shotgun (WGS) entry which is preliminary data.</text>
</comment>
<accession>A8NR89</accession>
<dbReference type="AlphaFoldDB" id="A8NR89"/>
<dbReference type="KEGG" id="cci:CC1G_07149"/>
<dbReference type="OMA" id="LISPPFW"/>
<dbReference type="GO" id="GO:0045820">
    <property type="term" value="P:negative regulation of glycolytic process"/>
    <property type="evidence" value="ECO:0007669"/>
    <property type="project" value="TreeGrafter"/>
</dbReference>
<dbReference type="SUPFAM" id="SSF53254">
    <property type="entry name" value="Phosphoglycerate mutase-like"/>
    <property type="match status" value="1"/>
</dbReference>
<dbReference type="GO" id="GO:0004331">
    <property type="term" value="F:fructose-2,6-bisphosphate 2-phosphatase activity"/>
    <property type="evidence" value="ECO:0007669"/>
    <property type="project" value="TreeGrafter"/>
</dbReference>
<feature type="binding site" evidence="2">
    <location>
        <position position="48"/>
    </location>
    <ligand>
        <name>substrate</name>
    </ligand>
</feature>
<dbReference type="CDD" id="cd07067">
    <property type="entry name" value="HP_PGM_like"/>
    <property type="match status" value="1"/>
</dbReference>
<evidence type="ECO:0000313" key="4">
    <source>
        <dbReference type="Proteomes" id="UP000001861"/>
    </source>
</evidence>
<reference evidence="3 4" key="1">
    <citation type="journal article" date="2010" name="Proc. Natl. Acad. Sci. U.S.A.">
        <title>Insights into evolution of multicellular fungi from the assembled chromosomes of the mushroom Coprinopsis cinerea (Coprinus cinereus).</title>
        <authorList>
            <person name="Stajich J.E."/>
            <person name="Wilke S.K."/>
            <person name="Ahren D."/>
            <person name="Au C.H."/>
            <person name="Birren B.W."/>
            <person name="Borodovsky M."/>
            <person name="Burns C."/>
            <person name="Canback B."/>
            <person name="Casselton L.A."/>
            <person name="Cheng C.K."/>
            <person name="Deng J."/>
            <person name="Dietrich F.S."/>
            <person name="Fargo D.C."/>
            <person name="Farman M.L."/>
            <person name="Gathman A.C."/>
            <person name="Goldberg J."/>
            <person name="Guigo R."/>
            <person name="Hoegger P.J."/>
            <person name="Hooker J.B."/>
            <person name="Huggins A."/>
            <person name="James T.Y."/>
            <person name="Kamada T."/>
            <person name="Kilaru S."/>
            <person name="Kodira C."/>
            <person name="Kues U."/>
            <person name="Kupfer D."/>
            <person name="Kwan H.S."/>
            <person name="Lomsadze A."/>
            <person name="Li W."/>
            <person name="Lilly W.W."/>
            <person name="Ma L.J."/>
            <person name="Mackey A.J."/>
            <person name="Manning G."/>
            <person name="Martin F."/>
            <person name="Muraguchi H."/>
            <person name="Natvig D.O."/>
            <person name="Palmerini H."/>
            <person name="Ramesh M.A."/>
            <person name="Rehmeyer C.J."/>
            <person name="Roe B.A."/>
            <person name="Shenoy N."/>
            <person name="Stanke M."/>
            <person name="Ter-Hovhannisyan V."/>
            <person name="Tunlid A."/>
            <person name="Velagapudi R."/>
            <person name="Vision T.J."/>
            <person name="Zeng Q."/>
            <person name="Zolan M.E."/>
            <person name="Pukkila P.J."/>
        </authorList>
    </citation>
    <scope>NUCLEOTIDE SEQUENCE [LARGE SCALE GENOMIC DNA]</scope>
    <source>
        <strain evidence="4">Okayama-7 / 130 / ATCC MYA-4618 / FGSC 9003</strain>
    </source>
</reference>
<dbReference type="VEuPathDB" id="FungiDB:CC1G_07149"/>
<evidence type="ECO:0008006" key="5">
    <source>
        <dbReference type="Google" id="ProtNLM"/>
    </source>
</evidence>
<evidence type="ECO:0000313" key="3">
    <source>
        <dbReference type="EMBL" id="EAU86070.1"/>
    </source>
</evidence>
<dbReference type="RefSeq" id="XP_001835725.1">
    <property type="nucleotide sequence ID" value="XM_001835673.1"/>
</dbReference>
<dbReference type="OrthoDB" id="354304at2759"/>
<proteinExistence type="predicted"/>
<dbReference type="FunCoup" id="A8NR89">
    <property type="interactions" value="273"/>
</dbReference>
<dbReference type="InterPro" id="IPR013078">
    <property type="entry name" value="His_Pase_superF_clade-1"/>
</dbReference>
<dbReference type="InParanoid" id="A8NR89"/>
<dbReference type="GO" id="GO:0043456">
    <property type="term" value="P:regulation of pentose-phosphate shunt"/>
    <property type="evidence" value="ECO:0007669"/>
    <property type="project" value="TreeGrafter"/>
</dbReference>
<dbReference type="EMBL" id="AACS02000008">
    <property type="protein sequence ID" value="EAU86070.1"/>
    <property type="molecule type" value="Genomic_DNA"/>
</dbReference>
<dbReference type="GeneID" id="6012260"/>
<dbReference type="STRING" id="240176.A8NR89"/>
<dbReference type="PANTHER" id="PTHR46517">
    <property type="entry name" value="FRUCTOSE-2,6-BISPHOSPHATASE TIGAR"/>
    <property type="match status" value="1"/>
</dbReference>
<dbReference type="InterPro" id="IPR051695">
    <property type="entry name" value="Phosphoglycerate_Mutase"/>
</dbReference>
<sequence length="260" mass="29550">MVKITFRDVWAGWKDATLTTHGVKQAEALALSFATTSFTDIYTSDLKRAFMTAQAIHAAQRPSTKLHTTKLLREQYFGAAEGTSYKHKRDKDLTLRQHFSRGIYPPVFSRHERFPGGESKDDVSERAREFMDTVILPLVQQEAEGQVKSVHIAVVSHGLFIPELVVLLWKKHKNPVSTEFELRQNLRGMRNTAWTRIEFGFDGDSAGDTVSRPCKLKFLHVNCHNHLDSLTRQKGGISRLAYDPAQKDIRSFFSKNKSSS</sequence>
<dbReference type="InterPro" id="IPR029033">
    <property type="entry name" value="His_PPase_superfam"/>
</dbReference>
<keyword evidence="4" id="KW-1185">Reference proteome</keyword>
<protein>
    <recommendedName>
        <fullName evidence="5">Phosphoglycerate mutase</fullName>
    </recommendedName>
</protein>
<evidence type="ECO:0000256" key="1">
    <source>
        <dbReference type="ARBA" id="ARBA00022801"/>
    </source>
</evidence>
<dbReference type="Gene3D" id="3.40.50.1240">
    <property type="entry name" value="Phosphoglycerate mutase-like"/>
    <property type="match status" value="1"/>
</dbReference>
<dbReference type="eggNOG" id="KOG0235">
    <property type="taxonomic scope" value="Eukaryota"/>
</dbReference>
<evidence type="ECO:0000256" key="2">
    <source>
        <dbReference type="PIRSR" id="PIRSR613078-2"/>
    </source>
</evidence>
<dbReference type="PANTHER" id="PTHR46517:SF1">
    <property type="entry name" value="FRUCTOSE-2,6-BISPHOSPHATASE TIGAR"/>
    <property type="match status" value="1"/>
</dbReference>
<dbReference type="Proteomes" id="UP000001861">
    <property type="component" value="Unassembled WGS sequence"/>
</dbReference>